<reference evidence="2" key="1">
    <citation type="submission" date="2020-05" db="EMBL/GenBank/DDBJ databases">
        <title>Mycena genomes resolve the evolution of fungal bioluminescence.</title>
        <authorList>
            <person name="Tsai I.J."/>
        </authorList>
    </citation>
    <scope>NUCLEOTIDE SEQUENCE</scope>
    <source>
        <strain evidence="2">CCC161011</strain>
    </source>
</reference>
<accession>A0A8H7DDU1</accession>
<gene>
    <name evidence="2" type="ORF">MVEN_00038100</name>
</gene>
<feature type="region of interest" description="Disordered" evidence="1">
    <location>
        <begin position="80"/>
        <end position="102"/>
    </location>
</feature>
<dbReference type="EMBL" id="JACAZI010000001">
    <property type="protein sequence ID" value="KAF7371814.1"/>
    <property type="molecule type" value="Genomic_DNA"/>
</dbReference>
<evidence type="ECO:0000256" key="1">
    <source>
        <dbReference type="SAM" id="MobiDB-lite"/>
    </source>
</evidence>
<evidence type="ECO:0000313" key="2">
    <source>
        <dbReference type="EMBL" id="KAF7371814.1"/>
    </source>
</evidence>
<dbReference type="AlphaFoldDB" id="A0A8H7DDU1"/>
<sequence length="174" mass="19131">MGKAESSVWMDFHTPADPSTPELWLALRLSLAEAQLAHTGPSHRLSPSPPPGPPLRPPSQISQAGRLWSLSLSPDLPDNLLSMSSTAATREPSPGISASQPTPLRITTQINEIWMQTGGGPTIHGSWVATKASKTSTTFHIKKSRSKVSKRFMVVYWDQDRQPHRIFDVDTFLL</sequence>
<feature type="region of interest" description="Disordered" evidence="1">
    <location>
        <begin position="37"/>
        <end position="61"/>
    </location>
</feature>
<feature type="compositionally biased region" description="Pro residues" evidence="1">
    <location>
        <begin position="47"/>
        <end position="57"/>
    </location>
</feature>
<evidence type="ECO:0000313" key="3">
    <source>
        <dbReference type="Proteomes" id="UP000620124"/>
    </source>
</evidence>
<comment type="caution">
    <text evidence="2">The sequence shown here is derived from an EMBL/GenBank/DDBJ whole genome shotgun (WGS) entry which is preliminary data.</text>
</comment>
<keyword evidence="3" id="KW-1185">Reference proteome</keyword>
<name>A0A8H7DDU1_9AGAR</name>
<protein>
    <submittedName>
        <fullName evidence="2">Uncharacterized protein</fullName>
    </submittedName>
</protein>
<organism evidence="2 3">
    <name type="scientific">Mycena venus</name>
    <dbReference type="NCBI Taxonomy" id="2733690"/>
    <lineage>
        <taxon>Eukaryota</taxon>
        <taxon>Fungi</taxon>
        <taxon>Dikarya</taxon>
        <taxon>Basidiomycota</taxon>
        <taxon>Agaricomycotina</taxon>
        <taxon>Agaricomycetes</taxon>
        <taxon>Agaricomycetidae</taxon>
        <taxon>Agaricales</taxon>
        <taxon>Marasmiineae</taxon>
        <taxon>Mycenaceae</taxon>
        <taxon>Mycena</taxon>
    </lineage>
</organism>
<dbReference type="Proteomes" id="UP000620124">
    <property type="component" value="Unassembled WGS sequence"/>
</dbReference>
<proteinExistence type="predicted"/>